<feature type="chain" id="PRO_5002254681" evidence="2">
    <location>
        <begin position="21"/>
        <end position="269"/>
    </location>
</feature>
<evidence type="ECO:0000313" key="3">
    <source>
        <dbReference type="EMBL" id="KJE95868.1"/>
    </source>
</evidence>
<proteinExistence type="predicted"/>
<keyword evidence="4" id="KW-1185">Reference proteome</keyword>
<feature type="signal peptide" evidence="2">
    <location>
        <begin position="1"/>
        <end position="20"/>
    </location>
</feature>
<evidence type="ECO:0000256" key="1">
    <source>
        <dbReference type="SAM" id="MobiDB-lite"/>
    </source>
</evidence>
<evidence type="ECO:0000256" key="2">
    <source>
        <dbReference type="SAM" id="SignalP"/>
    </source>
</evidence>
<name>A0A0D2WUX8_CAPO3</name>
<evidence type="ECO:0000313" key="4">
    <source>
        <dbReference type="Proteomes" id="UP000008743"/>
    </source>
</evidence>
<protein>
    <submittedName>
        <fullName evidence="3">Uncharacterized protein</fullName>
    </submittedName>
</protein>
<dbReference type="EMBL" id="KE346370">
    <property type="protein sequence ID" value="KJE95868.1"/>
    <property type="molecule type" value="Genomic_DNA"/>
</dbReference>
<feature type="region of interest" description="Disordered" evidence="1">
    <location>
        <begin position="28"/>
        <end position="48"/>
    </location>
</feature>
<keyword evidence="2" id="KW-0732">Signal</keyword>
<dbReference type="Proteomes" id="UP000008743">
    <property type="component" value="Unassembled WGS sequence"/>
</dbReference>
<reference evidence="4" key="1">
    <citation type="submission" date="2011-02" db="EMBL/GenBank/DDBJ databases">
        <title>The Genome Sequence of Capsaspora owczarzaki ATCC 30864.</title>
        <authorList>
            <person name="Russ C."/>
            <person name="Cuomo C."/>
            <person name="Burger G."/>
            <person name="Gray M.W."/>
            <person name="Holland P.W.H."/>
            <person name="King N."/>
            <person name="Lang F.B.F."/>
            <person name="Roger A.J."/>
            <person name="Ruiz-Trillo I."/>
            <person name="Young S.K."/>
            <person name="Zeng Q."/>
            <person name="Gargeya S."/>
            <person name="Alvarado L."/>
            <person name="Berlin A."/>
            <person name="Chapman S.B."/>
            <person name="Chen Z."/>
            <person name="Freedman E."/>
            <person name="Gellesch M."/>
            <person name="Goldberg J."/>
            <person name="Griggs A."/>
            <person name="Gujja S."/>
            <person name="Heilman E."/>
            <person name="Heiman D."/>
            <person name="Howarth C."/>
            <person name="Mehta T."/>
            <person name="Neiman D."/>
            <person name="Pearson M."/>
            <person name="Roberts A."/>
            <person name="Saif S."/>
            <person name="Shea T."/>
            <person name="Shenoy N."/>
            <person name="Sisk P."/>
            <person name="Stolte C."/>
            <person name="Sykes S."/>
            <person name="White J."/>
            <person name="Yandava C."/>
            <person name="Haas B."/>
            <person name="Nusbaum C."/>
            <person name="Birren B."/>
        </authorList>
    </citation>
    <scope>NUCLEOTIDE SEQUENCE</scope>
    <source>
        <strain evidence="4">ATCC 30864</strain>
    </source>
</reference>
<accession>A0A0D2WUX8</accession>
<gene>
    <name evidence="3" type="ORF">CAOG_006271</name>
</gene>
<organism evidence="3 4">
    <name type="scientific">Capsaspora owczarzaki (strain ATCC 30864)</name>
    <dbReference type="NCBI Taxonomy" id="595528"/>
    <lineage>
        <taxon>Eukaryota</taxon>
        <taxon>Filasterea</taxon>
        <taxon>Capsaspora</taxon>
    </lineage>
</organism>
<dbReference type="InParanoid" id="A0A0D2WUX8"/>
<feature type="compositionally biased region" description="Basic and acidic residues" evidence="1">
    <location>
        <begin position="250"/>
        <end position="259"/>
    </location>
</feature>
<sequence length="269" mass="29616">MAKDCVQSFFLLLFSELFLAFERMAPNGDSAATPSSPPPAPHQAPAAQQPTATLWEQLVLSRFAKADVRQPFEWSSVRTGAIVGATSGAIVALGLTATRRTDRPLSTTLPKLAATWAMLGATFAGFRELVSTNPSNGPVTSTFIASTAIGIFHAGLRWTPLPPAQALSRVALAATIPAAIHWTALASQKWQHEYTLKQIYEQELERQREAAGLPKPVPWYDKLQVRTLSPDEKMERLLAKVKAYEARLKAEEERKEAAERQAQQKKQDR</sequence>
<feature type="region of interest" description="Disordered" evidence="1">
    <location>
        <begin position="250"/>
        <end position="269"/>
    </location>
</feature>
<dbReference type="AlphaFoldDB" id="A0A0D2WUX8"/>